<reference evidence="1 2" key="1">
    <citation type="submission" date="2021-06" db="EMBL/GenBank/DDBJ databases">
        <title>Caerostris extrusa draft genome.</title>
        <authorList>
            <person name="Kono N."/>
            <person name="Arakawa K."/>
        </authorList>
    </citation>
    <scope>NUCLEOTIDE SEQUENCE [LARGE SCALE GENOMIC DNA]</scope>
</reference>
<evidence type="ECO:0000313" key="2">
    <source>
        <dbReference type="Proteomes" id="UP001054945"/>
    </source>
</evidence>
<comment type="caution">
    <text evidence="1">The sequence shown here is derived from an EMBL/GenBank/DDBJ whole genome shotgun (WGS) entry which is preliminary data.</text>
</comment>
<name>A0AAV4UR38_CAEEX</name>
<gene>
    <name evidence="1" type="ORF">CEXT_351271</name>
</gene>
<accession>A0AAV4UR38</accession>
<dbReference type="AlphaFoldDB" id="A0AAV4UR38"/>
<dbReference type="Proteomes" id="UP001054945">
    <property type="component" value="Unassembled WGS sequence"/>
</dbReference>
<protein>
    <submittedName>
        <fullName evidence="1">Uncharacterized protein</fullName>
    </submittedName>
</protein>
<keyword evidence="2" id="KW-1185">Reference proteome</keyword>
<proteinExistence type="predicted"/>
<evidence type="ECO:0000313" key="1">
    <source>
        <dbReference type="EMBL" id="GIY60356.1"/>
    </source>
</evidence>
<organism evidence="1 2">
    <name type="scientific">Caerostris extrusa</name>
    <name type="common">Bark spider</name>
    <name type="synonym">Caerostris bankana</name>
    <dbReference type="NCBI Taxonomy" id="172846"/>
    <lineage>
        <taxon>Eukaryota</taxon>
        <taxon>Metazoa</taxon>
        <taxon>Ecdysozoa</taxon>
        <taxon>Arthropoda</taxon>
        <taxon>Chelicerata</taxon>
        <taxon>Arachnida</taxon>
        <taxon>Araneae</taxon>
        <taxon>Araneomorphae</taxon>
        <taxon>Entelegynae</taxon>
        <taxon>Araneoidea</taxon>
        <taxon>Araneidae</taxon>
        <taxon>Caerostris</taxon>
    </lineage>
</organism>
<dbReference type="EMBL" id="BPLR01013316">
    <property type="protein sequence ID" value="GIY60356.1"/>
    <property type="molecule type" value="Genomic_DNA"/>
</dbReference>
<sequence>MLKVFSANILTDMNSQEKSLKYRKEFPRRIRQLFGNAKKSHSVSSKEVCLEIPKFASQFCPQNNTVICEQAVPIRTNMWIEIVSLFYSRLSRACQKFSARRQLVNHPVFQLLFLSSSPGEEEKYRQTPGS</sequence>